<dbReference type="Gene3D" id="1.20.1280.20">
    <property type="entry name" value="HscB, C-terminal domain"/>
    <property type="match status" value="1"/>
</dbReference>
<dbReference type="PANTHER" id="PTHR14021:SF15">
    <property type="entry name" value="IRON-SULFUR CLUSTER CO-CHAPERONE PROTEIN HSCB"/>
    <property type="match status" value="1"/>
</dbReference>
<comment type="caution">
    <text evidence="5">The sequence shown here is derived from an EMBL/GenBank/DDBJ whole genome shotgun (WGS) entry which is preliminary data.</text>
</comment>
<gene>
    <name evidence="5" type="primary">JAC1</name>
    <name evidence="5" type="ORF">LTR24_002682</name>
</gene>
<keyword evidence="2" id="KW-0143">Chaperone</keyword>
<sequence length="313" mass="34689">MTNPVPTRAALRALAELCHPERSFARQYSSSRRTSLCSGPGLSSRPTSCRRGLLPAAIQARWKTTVVDSPEPQVFANDPTRYDAQNRTGPEPKSQGTEDPQANASGPVLPDITNYYTLFPKTIPYGPPRGTSSIPDSSTLTQGDHPPASFHINPRDLRKEFLQLQSIHHPDKFPAGSVAHQRAYALSTLLNNAYKTLSDPLLRAQYLLENLYDIDVMSEDNSAHPTDPDTLMIVMEAQEELEGATNEGGEEIVERLKGDNRGRIRETEKELAAAFEAGDPDRAKNQSVKLKYWRSLESGLQDWEPGKEVSLTH</sequence>
<keyword evidence="6" id="KW-1185">Reference proteome</keyword>
<protein>
    <submittedName>
        <fullName evidence="5">Molecular chaperone</fullName>
    </submittedName>
</protein>
<feature type="compositionally biased region" description="Polar residues" evidence="3">
    <location>
        <begin position="83"/>
        <end position="104"/>
    </location>
</feature>
<evidence type="ECO:0000259" key="4">
    <source>
        <dbReference type="Pfam" id="PF07743"/>
    </source>
</evidence>
<dbReference type="InterPro" id="IPR036386">
    <property type="entry name" value="HscB_C_sf"/>
</dbReference>
<dbReference type="EMBL" id="JAVRRG010000023">
    <property type="protein sequence ID" value="KAK5096276.1"/>
    <property type="molecule type" value="Genomic_DNA"/>
</dbReference>
<dbReference type="InterPro" id="IPR009073">
    <property type="entry name" value="HscB_oligo_C"/>
</dbReference>
<accession>A0ABR0KH78</accession>
<feature type="domain" description="Co-chaperone HscB C-terminal oligomerisation" evidence="4">
    <location>
        <begin position="227"/>
        <end position="300"/>
    </location>
</feature>
<dbReference type="Gene3D" id="1.10.287.110">
    <property type="entry name" value="DnaJ domain"/>
    <property type="match status" value="1"/>
</dbReference>
<dbReference type="InterPro" id="IPR004640">
    <property type="entry name" value="HscB"/>
</dbReference>
<dbReference type="PANTHER" id="PTHR14021">
    <property type="entry name" value="IRON-SULFUR CLUSTER CO-CHAPERONE PROTEIN HSCB"/>
    <property type="match status" value="1"/>
</dbReference>
<feature type="compositionally biased region" description="Polar residues" evidence="3">
    <location>
        <begin position="130"/>
        <end position="142"/>
    </location>
</feature>
<name>A0ABR0KH78_9EURO</name>
<dbReference type="SUPFAM" id="SSF47144">
    <property type="entry name" value="HSC20 (HSCB), C-terminal oligomerisation domain"/>
    <property type="match status" value="1"/>
</dbReference>
<feature type="region of interest" description="Disordered" evidence="3">
    <location>
        <begin position="27"/>
        <end position="48"/>
    </location>
</feature>
<evidence type="ECO:0000313" key="5">
    <source>
        <dbReference type="EMBL" id="KAK5096276.1"/>
    </source>
</evidence>
<proteinExistence type="inferred from homology"/>
<dbReference type="CDD" id="cd06257">
    <property type="entry name" value="DnaJ"/>
    <property type="match status" value="1"/>
</dbReference>
<feature type="compositionally biased region" description="Polar residues" evidence="3">
    <location>
        <begin position="27"/>
        <end position="37"/>
    </location>
</feature>
<dbReference type="SUPFAM" id="SSF46565">
    <property type="entry name" value="Chaperone J-domain"/>
    <property type="match status" value="1"/>
</dbReference>
<evidence type="ECO:0000313" key="6">
    <source>
        <dbReference type="Proteomes" id="UP001345013"/>
    </source>
</evidence>
<dbReference type="Proteomes" id="UP001345013">
    <property type="component" value="Unassembled WGS sequence"/>
</dbReference>
<dbReference type="NCBIfam" id="TIGR00714">
    <property type="entry name" value="hscB"/>
    <property type="match status" value="1"/>
</dbReference>
<reference evidence="5 6" key="1">
    <citation type="submission" date="2023-08" db="EMBL/GenBank/DDBJ databases">
        <title>Black Yeasts Isolated from many extreme environments.</title>
        <authorList>
            <person name="Coleine C."/>
            <person name="Stajich J.E."/>
            <person name="Selbmann L."/>
        </authorList>
    </citation>
    <scope>NUCLEOTIDE SEQUENCE [LARGE SCALE GENOMIC DNA]</scope>
    <source>
        <strain evidence="5 6">CCFEE 5885</strain>
    </source>
</reference>
<feature type="region of interest" description="Disordered" evidence="3">
    <location>
        <begin position="69"/>
        <end position="107"/>
    </location>
</feature>
<dbReference type="Pfam" id="PF07743">
    <property type="entry name" value="HSCB_C"/>
    <property type="match status" value="1"/>
</dbReference>
<dbReference type="InterPro" id="IPR036869">
    <property type="entry name" value="J_dom_sf"/>
</dbReference>
<evidence type="ECO:0000256" key="1">
    <source>
        <dbReference type="ARBA" id="ARBA00010476"/>
    </source>
</evidence>
<dbReference type="InterPro" id="IPR001623">
    <property type="entry name" value="DnaJ_domain"/>
</dbReference>
<comment type="similarity">
    <text evidence="1">Belongs to the HscB family.</text>
</comment>
<feature type="region of interest" description="Disordered" evidence="3">
    <location>
        <begin position="126"/>
        <end position="145"/>
    </location>
</feature>
<evidence type="ECO:0000256" key="2">
    <source>
        <dbReference type="ARBA" id="ARBA00023186"/>
    </source>
</evidence>
<evidence type="ECO:0000256" key="3">
    <source>
        <dbReference type="SAM" id="MobiDB-lite"/>
    </source>
</evidence>
<organism evidence="5 6">
    <name type="scientific">Lithohypha guttulata</name>
    <dbReference type="NCBI Taxonomy" id="1690604"/>
    <lineage>
        <taxon>Eukaryota</taxon>
        <taxon>Fungi</taxon>
        <taxon>Dikarya</taxon>
        <taxon>Ascomycota</taxon>
        <taxon>Pezizomycotina</taxon>
        <taxon>Eurotiomycetes</taxon>
        <taxon>Chaetothyriomycetidae</taxon>
        <taxon>Chaetothyriales</taxon>
        <taxon>Trichomeriaceae</taxon>
        <taxon>Lithohypha</taxon>
    </lineage>
</organism>